<gene>
    <name evidence="1" type="ORF">GCM10009665_60130</name>
</gene>
<keyword evidence="2" id="KW-1185">Reference proteome</keyword>
<sequence>MVVAALAGTDPGRARALAGTAEQVACSITDPQEQVHVLAEVAAALASTDADRAERVARIIPDPREQTWALAAIAARVGPPAADRLLGEAFALGSWVTPLCVLAWIRPHDMIRFADLVLADGLLERLTSWTASTPAHERGGLFD</sequence>
<evidence type="ECO:0008006" key="3">
    <source>
        <dbReference type="Google" id="ProtNLM"/>
    </source>
</evidence>
<protein>
    <recommendedName>
        <fullName evidence="3">DUF4192 family protein</fullName>
    </recommendedName>
</protein>
<proteinExistence type="predicted"/>
<accession>A0ABN1WSL9</accession>
<dbReference type="Gene3D" id="1.25.40.10">
    <property type="entry name" value="Tetratricopeptide repeat domain"/>
    <property type="match status" value="1"/>
</dbReference>
<evidence type="ECO:0000313" key="2">
    <source>
        <dbReference type="Proteomes" id="UP001500037"/>
    </source>
</evidence>
<evidence type="ECO:0000313" key="1">
    <source>
        <dbReference type="EMBL" id="GAA1262443.1"/>
    </source>
</evidence>
<dbReference type="EMBL" id="BAAALF010000151">
    <property type="protein sequence ID" value="GAA1262443.1"/>
    <property type="molecule type" value="Genomic_DNA"/>
</dbReference>
<comment type="caution">
    <text evidence="1">The sequence shown here is derived from an EMBL/GenBank/DDBJ whole genome shotgun (WGS) entry which is preliminary data.</text>
</comment>
<name>A0ABN1WSL9_9ACTN</name>
<organism evidence="1 2">
    <name type="scientific">Kitasatospora nipponensis</name>
    <dbReference type="NCBI Taxonomy" id="258049"/>
    <lineage>
        <taxon>Bacteria</taxon>
        <taxon>Bacillati</taxon>
        <taxon>Actinomycetota</taxon>
        <taxon>Actinomycetes</taxon>
        <taxon>Kitasatosporales</taxon>
        <taxon>Streptomycetaceae</taxon>
        <taxon>Kitasatospora</taxon>
    </lineage>
</organism>
<reference evidence="1 2" key="1">
    <citation type="journal article" date="2019" name="Int. J. Syst. Evol. Microbiol.">
        <title>The Global Catalogue of Microorganisms (GCM) 10K type strain sequencing project: providing services to taxonomists for standard genome sequencing and annotation.</title>
        <authorList>
            <consortium name="The Broad Institute Genomics Platform"/>
            <consortium name="The Broad Institute Genome Sequencing Center for Infectious Disease"/>
            <person name="Wu L."/>
            <person name="Ma J."/>
        </authorList>
    </citation>
    <scope>NUCLEOTIDE SEQUENCE [LARGE SCALE GENOMIC DNA]</scope>
    <source>
        <strain evidence="1 2">JCM 13004</strain>
    </source>
</reference>
<dbReference type="Proteomes" id="UP001500037">
    <property type="component" value="Unassembled WGS sequence"/>
</dbReference>
<dbReference type="InterPro" id="IPR011990">
    <property type="entry name" value="TPR-like_helical_dom_sf"/>
</dbReference>